<accession>A0A7W7N9J5</accession>
<organism evidence="1 2">
    <name type="scientific">Flavobacterium nitrogenifigens</name>
    <dbReference type="NCBI Taxonomy" id="1617283"/>
    <lineage>
        <taxon>Bacteria</taxon>
        <taxon>Pseudomonadati</taxon>
        <taxon>Bacteroidota</taxon>
        <taxon>Flavobacteriia</taxon>
        <taxon>Flavobacteriales</taxon>
        <taxon>Flavobacteriaceae</taxon>
        <taxon>Flavobacterium</taxon>
    </lineage>
</organism>
<sequence>MNCYNVNSHLRWEFFIAYPILSLMVNAKELFEFKYLQY</sequence>
<dbReference type="EMBL" id="JACHLD010000006">
    <property type="protein sequence ID" value="MBB4803539.1"/>
    <property type="molecule type" value="Genomic_DNA"/>
</dbReference>
<keyword evidence="2" id="KW-1185">Reference proteome</keyword>
<proteinExistence type="predicted"/>
<gene>
    <name evidence="1" type="ORF">HNP37_003614</name>
</gene>
<evidence type="ECO:0000313" key="2">
    <source>
        <dbReference type="Proteomes" id="UP000561681"/>
    </source>
</evidence>
<dbReference type="Proteomes" id="UP000561681">
    <property type="component" value="Unassembled WGS sequence"/>
</dbReference>
<protein>
    <submittedName>
        <fullName evidence="1">Uncharacterized protein</fullName>
    </submittedName>
</protein>
<reference evidence="1 2" key="1">
    <citation type="submission" date="2020-08" db="EMBL/GenBank/DDBJ databases">
        <title>Functional genomics of gut bacteria from endangered species of beetles.</title>
        <authorList>
            <person name="Carlos-Shanley C."/>
        </authorList>
    </citation>
    <scope>NUCLEOTIDE SEQUENCE [LARGE SCALE GENOMIC DNA]</scope>
    <source>
        <strain evidence="1 2">S00142</strain>
    </source>
</reference>
<evidence type="ECO:0000313" key="1">
    <source>
        <dbReference type="EMBL" id="MBB4803539.1"/>
    </source>
</evidence>
<dbReference type="AlphaFoldDB" id="A0A7W7N9J5"/>
<comment type="caution">
    <text evidence="1">The sequence shown here is derived from an EMBL/GenBank/DDBJ whole genome shotgun (WGS) entry which is preliminary data.</text>
</comment>
<name>A0A7W7N9J5_9FLAO</name>